<evidence type="ECO:0000256" key="1">
    <source>
        <dbReference type="ARBA" id="ARBA00004141"/>
    </source>
</evidence>
<feature type="domain" description="Peptidase S54 rhomboid" evidence="9">
    <location>
        <begin position="78"/>
        <end position="223"/>
    </location>
</feature>
<accession>I0IGV0</accession>
<gene>
    <name evidence="11" type="ordered locus">PSMK_23290</name>
</gene>
<evidence type="ECO:0000256" key="5">
    <source>
        <dbReference type="ARBA" id="ARBA00022989"/>
    </source>
</evidence>
<dbReference type="InterPro" id="IPR022764">
    <property type="entry name" value="Peptidase_S54_rhomboid_dom"/>
</dbReference>
<evidence type="ECO:0000313" key="12">
    <source>
        <dbReference type="Proteomes" id="UP000007881"/>
    </source>
</evidence>
<feature type="transmembrane region" description="Helical" evidence="8">
    <location>
        <begin position="183"/>
        <end position="201"/>
    </location>
</feature>
<dbReference type="HOGENOM" id="CLU_055068_4_0_0"/>
<evidence type="ECO:0000256" key="7">
    <source>
        <dbReference type="SAM" id="MobiDB-lite"/>
    </source>
</evidence>
<dbReference type="Pfam" id="PF01694">
    <property type="entry name" value="Rhomboid"/>
    <property type="match status" value="1"/>
</dbReference>
<keyword evidence="3 8" id="KW-0812">Transmembrane</keyword>
<dbReference type="KEGG" id="phm:PSMK_23290"/>
<feature type="transmembrane region" description="Helical" evidence="8">
    <location>
        <begin position="33"/>
        <end position="53"/>
    </location>
</feature>
<organism evidence="11 12">
    <name type="scientific">Phycisphaera mikurensis (strain NBRC 102666 / KCTC 22515 / FYK2301M01)</name>
    <dbReference type="NCBI Taxonomy" id="1142394"/>
    <lineage>
        <taxon>Bacteria</taxon>
        <taxon>Pseudomonadati</taxon>
        <taxon>Planctomycetota</taxon>
        <taxon>Phycisphaerae</taxon>
        <taxon>Phycisphaerales</taxon>
        <taxon>Phycisphaeraceae</taxon>
        <taxon>Phycisphaera</taxon>
    </lineage>
</organism>
<feature type="transmembrane region" description="Helical" evidence="8">
    <location>
        <begin position="121"/>
        <end position="145"/>
    </location>
</feature>
<feature type="domain" description="DUF6576" evidence="10">
    <location>
        <begin position="273"/>
        <end position="304"/>
    </location>
</feature>
<evidence type="ECO:0000256" key="8">
    <source>
        <dbReference type="SAM" id="Phobius"/>
    </source>
</evidence>
<evidence type="ECO:0000256" key="4">
    <source>
        <dbReference type="ARBA" id="ARBA00022801"/>
    </source>
</evidence>
<dbReference type="eggNOG" id="COG0705">
    <property type="taxonomic scope" value="Bacteria"/>
</dbReference>
<proteinExistence type="inferred from homology"/>
<dbReference type="Gene3D" id="1.20.1540.10">
    <property type="entry name" value="Rhomboid-like"/>
    <property type="match status" value="1"/>
</dbReference>
<sequence>MAFETRDYASPGPFGGAGRGFGPGSTGPSGWTITTWLIVINAAVFLLAGIFGGSARADGADPLRWGYFSVNKAIWGLEVWRFLTYQFLHADFFHILFNMIGLYFFGPLLERELGRRAFLAFYLLCGVSGAVIATVLGTLFGPTIMHPDAPLVGASGALFGILAAAAVRFPHLRVQLLIPPIPMSMRTMALVFLGIAALSVLVGSRNAGGEAAHLGGALLGFVLMKRPGLLAPFGGPALGAAGYGAAKRSGGGIEGIKGRLADFKRNRARKAAAEHAAEVDRILAKVSDSGIQSLTEGEKKTLAEDTKRKR</sequence>
<keyword evidence="4" id="KW-0378">Hydrolase</keyword>
<dbReference type="AlphaFoldDB" id="I0IGV0"/>
<keyword evidence="12" id="KW-1185">Reference proteome</keyword>
<evidence type="ECO:0000313" key="11">
    <source>
        <dbReference type="EMBL" id="BAM04488.1"/>
    </source>
</evidence>
<dbReference type="InterPro" id="IPR035952">
    <property type="entry name" value="Rhomboid-like_sf"/>
</dbReference>
<protein>
    <submittedName>
        <fullName evidence="11">Rhomboid family protein</fullName>
    </submittedName>
</protein>
<evidence type="ECO:0000256" key="6">
    <source>
        <dbReference type="ARBA" id="ARBA00023136"/>
    </source>
</evidence>
<feature type="transmembrane region" description="Helical" evidence="8">
    <location>
        <begin position="89"/>
        <end position="109"/>
    </location>
</feature>
<evidence type="ECO:0000256" key="2">
    <source>
        <dbReference type="ARBA" id="ARBA00009045"/>
    </source>
</evidence>
<dbReference type="OrthoDB" id="9813074at2"/>
<dbReference type="EMBL" id="AP012338">
    <property type="protein sequence ID" value="BAM04488.1"/>
    <property type="molecule type" value="Genomic_DNA"/>
</dbReference>
<dbReference type="Pfam" id="PF20216">
    <property type="entry name" value="DUF6576"/>
    <property type="match status" value="1"/>
</dbReference>
<evidence type="ECO:0000256" key="3">
    <source>
        <dbReference type="ARBA" id="ARBA00022692"/>
    </source>
</evidence>
<dbReference type="RefSeq" id="WP_014437701.1">
    <property type="nucleotide sequence ID" value="NC_017080.1"/>
</dbReference>
<keyword evidence="6 8" id="KW-0472">Membrane</keyword>
<dbReference type="SUPFAM" id="SSF144091">
    <property type="entry name" value="Rhomboid-like"/>
    <property type="match status" value="1"/>
</dbReference>
<dbReference type="GO" id="GO:0016020">
    <property type="term" value="C:membrane"/>
    <property type="evidence" value="ECO:0007669"/>
    <property type="project" value="UniProtKB-SubCell"/>
</dbReference>
<evidence type="ECO:0000259" key="10">
    <source>
        <dbReference type="Pfam" id="PF20216"/>
    </source>
</evidence>
<name>I0IGV0_PHYMF</name>
<evidence type="ECO:0000259" key="9">
    <source>
        <dbReference type="Pfam" id="PF01694"/>
    </source>
</evidence>
<keyword evidence="5 8" id="KW-1133">Transmembrane helix</keyword>
<dbReference type="SMART" id="SM01160">
    <property type="entry name" value="DUF1751"/>
    <property type="match status" value="1"/>
</dbReference>
<dbReference type="Proteomes" id="UP000007881">
    <property type="component" value="Chromosome"/>
</dbReference>
<comment type="similarity">
    <text evidence="2">Belongs to the peptidase S54 family.</text>
</comment>
<reference evidence="11 12" key="1">
    <citation type="submission" date="2012-02" db="EMBL/GenBank/DDBJ databases">
        <title>Complete genome sequence of Phycisphaera mikurensis NBRC 102666.</title>
        <authorList>
            <person name="Ankai A."/>
            <person name="Hosoyama A."/>
            <person name="Terui Y."/>
            <person name="Sekine M."/>
            <person name="Fukai R."/>
            <person name="Kato Y."/>
            <person name="Nakamura S."/>
            <person name="Yamada-Narita S."/>
            <person name="Kawakoshi A."/>
            <person name="Fukunaga Y."/>
            <person name="Yamazaki S."/>
            <person name="Fujita N."/>
        </authorList>
    </citation>
    <scope>NUCLEOTIDE SEQUENCE [LARGE SCALE GENOMIC DNA]</scope>
    <source>
        <strain evidence="12">NBRC 102666 / KCTC 22515 / FYK2301M01</strain>
    </source>
</reference>
<dbReference type="STRING" id="1142394.PSMK_23290"/>
<feature type="transmembrane region" description="Helical" evidence="8">
    <location>
        <begin position="151"/>
        <end position="171"/>
    </location>
</feature>
<dbReference type="GO" id="GO:0004252">
    <property type="term" value="F:serine-type endopeptidase activity"/>
    <property type="evidence" value="ECO:0007669"/>
    <property type="project" value="InterPro"/>
</dbReference>
<feature type="region of interest" description="Disordered" evidence="7">
    <location>
        <begin position="1"/>
        <end position="21"/>
    </location>
</feature>
<dbReference type="InterPro" id="IPR050925">
    <property type="entry name" value="Rhomboid_protease_S54"/>
</dbReference>
<dbReference type="PANTHER" id="PTHR43731:SF14">
    <property type="entry name" value="PRESENILIN-ASSOCIATED RHOMBOID-LIKE PROTEIN, MITOCHONDRIAL"/>
    <property type="match status" value="1"/>
</dbReference>
<comment type="subcellular location">
    <subcellularLocation>
        <location evidence="1">Membrane</location>
        <topology evidence="1">Multi-pass membrane protein</topology>
    </subcellularLocation>
</comment>
<dbReference type="InterPro" id="IPR046483">
    <property type="entry name" value="DUF6576"/>
</dbReference>
<dbReference type="PANTHER" id="PTHR43731">
    <property type="entry name" value="RHOMBOID PROTEASE"/>
    <property type="match status" value="1"/>
</dbReference>